<reference evidence="3" key="1">
    <citation type="submission" date="2018-05" db="EMBL/GenBank/DDBJ databases">
        <authorList>
            <person name="Lanie J.A."/>
            <person name="Ng W.-L."/>
            <person name="Kazmierczak K.M."/>
            <person name="Andrzejewski T.M."/>
            <person name="Davidsen T.M."/>
            <person name="Wayne K.J."/>
            <person name="Tettelin H."/>
            <person name="Glass J.I."/>
            <person name="Rusch D."/>
            <person name="Podicherti R."/>
            <person name="Tsui H.-C.T."/>
            <person name="Winkler M.E."/>
        </authorList>
    </citation>
    <scope>NUCLEOTIDE SEQUENCE</scope>
</reference>
<evidence type="ECO:0000313" key="3">
    <source>
        <dbReference type="EMBL" id="SVC76935.1"/>
    </source>
</evidence>
<accession>A0A382PW91</accession>
<dbReference type="SUPFAM" id="SSF56003">
    <property type="entry name" value="Molybdenum cofactor-binding domain"/>
    <property type="match status" value="1"/>
</dbReference>
<feature type="non-terminal residue" evidence="3">
    <location>
        <position position="1"/>
    </location>
</feature>
<keyword evidence="1" id="KW-0500">Molybdenum</keyword>
<name>A0A382PW91_9ZZZZ</name>
<evidence type="ECO:0000256" key="1">
    <source>
        <dbReference type="ARBA" id="ARBA00022505"/>
    </source>
</evidence>
<dbReference type="InterPro" id="IPR016208">
    <property type="entry name" value="Ald_Oxase/xanthine_DH-like"/>
</dbReference>
<dbReference type="EMBL" id="UINC01109839">
    <property type="protein sequence ID" value="SVC76935.1"/>
    <property type="molecule type" value="Genomic_DNA"/>
</dbReference>
<dbReference type="Gene3D" id="3.30.365.10">
    <property type="entry name" value="Aldehyde oxidase/xanthine dehydrogenase, molybdopterin binding domain"/>
    <property type="match status" value="2"/>
</dbReference>
<feature type="domain" description="Aldehyde oxidase/xanthine dehydrogenase second molybdopterin binding" evidence="2">
    <location>
        <begin position="1"/>
        <end position="199"/>
    </location>
</feature>
<gene>
    <name evidence="3" type="ORF">METZ01_LOCUS329789</name>
</gene>
<dbReference type="AlphaFoldDB" id="A0A382PW91"/>
<protein>
    <recommendedName>
        <fullName evidence="2">Aldehyde oxidase/xanthine dehydrogenase second molybdopterin binding domain-containing protein</fullName>
    </recommendedName>
</protein>
<evidence type="ECO:0000259" key="2">
    <source>
        <dbReference type="Pfam" id="PF20256"/>
    </source>
</evidence>
<proteinExistence type="predicted"/>
<dbReference type="PANTHER" id="PTHR11908">
    <property type="entry name" value="XANTHINE DEHYDROGENASE"/>
    <property type="match status" value="1"/>
</dbReference>
<dbReference type="InterPro" id="IPR037165">
    <property type="entry name" value="AldOxase/xan_DH_Mopterin-bd_sf"/>
</dbReference>
<dbReference type="GO" id="GO:0016491">
    <property type="term" value="F:oxidoreductase activity"/>
    <property type="evidence" value="ECO:0007669"/>
    <property type="project" value="InterPro"/>
</dbReference>
<dbReference type="PANTHER" id="PTHR11908:SF132">
    <property type="entry name" value="ALDEHYDE OXIDASE 1-RELATED"/>
    <property type="match status" value="1"/>
</dbReference>
<organism evidence="3">
    <name type="scientific">marine metagenome</name>
    <dbReference type="NCBI Taxonomy" id="408172"/>
    <lineage>
        <taxon>unclassified sequences</taxon>
        <taxon>metagenomes</taxon>
        <taxon>ecological metagenomes</taxon>
    </lineage>
</organism>
<dbReference type="GO" id="GO:0005506">
    <property type="term" value="F:iron ion binding"/>
    <property type="evidence" value="ECO:0007669"/>
    <property type="project" value="InterPro"/>
</dbReference>
<dbReference type="InterPro" id="IPR046867">
    <property type="entry name" value="AldOxase/xan_DH_MoCoBD2"/>
</dbReference>
<sequence length="273" mass="28558">DLCPYGLGAWGSRGAISFAGSILKAAKIVRDKAVRIAAHLLEASEQDVDIGDGGFHVKGSPASFVSWADVGLVASIRTLDLPDDIEPGLEETAVYDPANLEHRVDEMGRMNGAASWANGAQACVVKVETDTGVVTVLDYFTLHDCGPMINPQIVDGQMHGAVAQGIAGALFEDIRYDGHGQPLSTSFMDYSMPTASEIPSIHVDHLETPAPEMPLGLKGVGEGGTIGPAAVIAAAVTDALHDLGVEIDETPITPSRVRAALRRASDPLEASVK</sequence>
<dbReference type="Pfam" id="PF20256">
    <property type="entry name" value="MoCoBD_2"/>
    <property type="match status" value="1"/>
</dbReference>